<reference evidence="3" key="1">
    <citation type="submission" date="2017-09" db="EMBL/GenBank/DDBJ databases">
        <title>Depth-based differentiation of microbial function through sediment-hosted aquifers and enrichment of novel symbionts in the deep terrestrial subsurface.</title>
        <authorList>
            <person name="Probst A.J."/>
            <person name="Ladd B."/>
            <person name="Jarett J.K."/>
            <person name="Geller-Mcgrath D.E."/>
            <person name="Sieber C.M.K."/>
            <person name="Emerson J.B."/>
            <person name="Anantharaman K."/>
            <person name="Thomas B.C."/>
            <person name="Malmstrom R."/>
            <person name="Stieglmeier M."/>
            <person name="Klingl A."/>
            <person name="Woyke T."/>
            <person name="Ryan C.M."/>
            <person name="Banfield J.F."/>
        </authorList>
    </citation>
    <scope>NUCLEOTIDE SEQUENCE [LARGE SCALE GENOMIC DNA]</scope>
</reference>
<evidence type="ECO:0000313" key="2">
    <source>
        <dbReference type="EMBL" id="PIT91131.1"/>
    </source>
</evidence>
<feature type="transmembrane region" description="Helical" evidence="1">
    <location>
        <begin position="6"/>
        <end position="25"/>
    </location>
</feature>
<evidence type="ECO:0000313" key="3">
    <source>
        <dbReference type="Proteomes" id="UP000228809"/>
    </source>
</evidence>
<keyword evidence="1" id="KW-0812">Transmembrane</keyword>
<keyword evidence="1" id="KW-0472">Membrane</keyword>
<comment type="caution">
    <text evidence="2">The sequence shown here is derived from an EMBL/GenBank/DDBJ whole genome shotgun (WGS) entry which is preliminary data.</text>
</comment>
<dbReference type="Proteomes" id="UP000228809">
    <property type="component" value="Unassembled WGS sequence"/>
</dbReference>
<evidence type="ECO:0008006" key="4">
    <source>
        <dbReference type="Google" id="ProtNLM"/>
    </source>
</evidence>
<gene>
    <name evidence="2" type="ORF">COU17_02110</name>
</gene>
<keyword evidence="1" id="KW-1133">Transmembrane helix</keyword>
<evidence type="ECO:0000256" key="1">
    <source>
        <dbReference type="SAM" id="Phobius"/>
    </source>
</evidence>
<sequence length="129" mass="14165">MESLTTLLAQIIGMYFLVAGISGFLNPTRMQKAIDEVTKSYLLPYLDGAMGLLMGLILVLIHNVWDDLLTSVISAIGWIALIEGVLIMFLPQESVARLYGYFADKKLVAPISLIAIVVGAYLTYSGFYL</sequence>
<accession>A0A2M6WEA2</accession>
<proteinExistence type="predicted"/>
<dbReference type="EMBL" id="PFBJ01000010">
    <property type="protein sequence ID" value="PIT91131.1"/>
    <property type="molecule type" value="Genomic_DNA"/>
</dbReference>
<feature type="transmembrane region" description="Helical" evidence="1">
    <location>
        <begin position="45"/>
        <end position="65"/>
    </location>
</feature>
<protein>
    <recommendedName>
        <fullName evidence="4">DUF2065 domain-containing protein</fullName>
    </recommendedName>
</protein>
<dbReference type="AlphaFoldDB" id="A0A2M6WEA2"/>
<feature type="transmembrane region" description="Helical" evidence="1">
    <location>
        <begin position="107"/>
        <end position="127"/>
    </location>
</feature>
<organism evidence="2 3">
    <name type="scientific">Candidatus Kaiserbacteria bacterium CG10_big_fil_rev_8_21_14_0_10_49_17</name>
    <dbReference type="NCBI Taxonomy" id="1974609"/>
    <lineage>
        <taxon>Bacteria</taxon>
        <taxon>Candidatus Kaiseribacteriota</taxon>
    </lineage>
</organism>
<name>A0A2M6WEA2_9BACT</name>
<feature type="transmembrane region" description="Helical" evidence="1">
    <location>
        <begin position="71"/>
        <end position="91"/>
    </location>
</feature>